<keyword evidence="1" id="KW-0812">Transmembrane</keyword>
<evidence type="ECO:0000313" key="3">
    <source>
        <dbReference type="Proteomes" id="UP000008983"/>
    </source>
</evidence>
<evidence type="ECO:0008006" key="4">
    <source>
        <dbReference type="Google" id="ProtNLM"/>
    </source>
</evidence>
<dbReference type="GeneID" id="14909073"/>
<gene>
    <name evidence="2" type="ORF">IMG5_067000</name>
</gene>
<dbReference type="Proteomes" id="UP000008983">
    <property type="component" value="Unassembled WGS sequence"/>
</dbReference>
<keyword evidence="3" id="KW-1185">Reference proteome</keyword>
<keyword evidence="1" id="KW-0472">Membrane</keyword>
<reference evidence="2 3" key="1">
    <citation type="submission" date="2011-07" db="EMBL/GenBank/DDBJ databases">
        <authorList>
            <person name="Coyne R."/>
            <person name="Brami D."/>
            <person name="Johnson J."/>
            <person name="Hostetler J."/>
            <person name="Hannick L."/>
            <person name="Clark T."/>
            <person name="Cassidy-Hanley D."/>
            <person name="Inman J."/>
        </authorList>
    </citation>
    <scope>NUCLEOTIDE SEQUENCE [LARGE SCALE GENOMIC DNA]</scope>
    <source>
        <strain evidence="2 3">G5</strain>
    </source>
</reference>
<dbReference type="AlphaFoldDB" id="G0QPD5"/>
<sequence length="146" mass="17528">MLQFLFSNQIISVFIISSQKIPSIFLQSFFIFDKPINIVTFQTLISFLLSTESIIQLSQIFLLEYKELSLIYISIRVRIKILKHILIIVQAQKRFNFLLRNQTIFVLIQIFKYLFSLALQQQFIYYQFIYSTAVQFLTTFQLQQRF</sequence>
<dbReference type="RefSeq" id="XP_004036889.1">
    <property type="nucleotide sequence ID" value="XM_004036841.1"/>
</dbReference>
<feature type="transmembrane region" description="Helical" evidence="1">
    <location>
        <begin position="6"/>
        <end position="32"/>
    </location>
</feature>
<name>G0QPD5_ICHMU</name>
<evidence type="ECO:0000313" key="2">
    <source>
        <dbReference type="EMBL" id="EGR32903.1"/>
    </source>
</evidence>
<feature type="transmembrane region" description="Helical" evidence="1">
    <location>
        <begin position="124"/>
        <end position="142"/>
    </location>
</feature>
<evidence type="ECO:0000256" key="1">
    <source>
        <dbReference type="SAM" id="Phobius"/>
    </source>
</evidence>
<protein>
    <recommendedName>
        <fullName evidence="4">Transmembrane protein</fullName>
    </recommendedName>
</protein>
<dbReference type="InParanoid" id="G0QPD5"/>
<accession>G0QPD5</accession>
<proteinExistence type="predicted"/>
<feature type="transmembrane region" description="Helical" evidence="1">
    <location>
        <begin position="101"/>
        <end position="118"/>
    </location>
</feature>
<keyword evidence="1" id="KW-1133">Transmembrane helix</keyword>
<dbReference type="EMBL" id="GL983551">
    <property type="protein sequence ID" value="EGR32903.1"/>
    <property type="molecule type" value="Genomic_DNA"/>
</dbReference>
<organism evidence="2 3">
    <name type="scientific">Ichthyophthirius multifiliis</name>
    <name type="common">White spot disease agent</name>
    <name type="synonym">Ich</name>
    <dbReference type="NCBI Taxonomy" id="5932"/>
    <lineage>
        <taxon>Eukaryota</taxon>
        <taxon>Sar</taxon>
        <taxon>Alveolata</taxon>
        <taxon>Ciliophora</taxon>
        <taxon>Intramacronucleata</taxon>
        <taxon>Oligohymenophorea</taxon>
        <taxon>Hymenostomatida</taxon>
        <taxon>Ophryoglenina</taxon>
        <taxon>Ichthyophthirius</taxon>
    </lineage>
</organism>